<protein>
    <submittedName>
        <fullName evidence="2">DUF1080 domain-containing protein</fullName>
    </submittedName>
</protein>
<name>A0ABS8GNM2_9FLAO</name>
<dbReference type="Pfam" id="PF06439">
    <property type="entry name" value="3keto-disac_hyd"/>
    <property type="match status" value="1"/>
</dbReference>
<gene>
    <name evidence="2" type="ORF">LLW17_00910</name>
</gene>
<dbReference type="EMBL" id="JAJGMW010000001">
    <property type="protein sequence ID" value="MCC4211263.1"/>
    <property type="molecule type" value="Genomic_DNA"/>
</dbReference>
<organism evidence="2 3">
    <name type="scientific">Leeuwenhoekiella parthenopeia</name>
    <dbReference type="NCBI Taxonomy" id="2890320"/>
    <lineage>
        <taxon>Bacteria</taxon>
        <taxon>Pseudomonadati</taxon>
        <taxon>Bacteroidota</taxon>
        <taxon>Flavobacteriia</taxon>
        <taxon>Flavobacteriales</taxon>
        <taxon>Flavobacteriaceae</taxon>
        <taxon>Leeuwenhoekiella</taxon>
    </lineage>
</organism>
<accession>A0ABS8GNM2</accession>
<evidence type="ECO:0000313" key="2">
    <source>
        <dbReference type="EMBL" id="MCC4211263.1"/>
    </source>
</evidence>
<dbReference type="RefSeq" id="WP_228228387.1">
    <property type="nucleotide sequence ID" value="NZ_JAJGMW010000001.1"/>
</dbReference>
<dbReference type="PROSITE" id="PS51257">
    <property type="entry name" value="PROKAR_LIPOPROTEIN"/>
    <property type="match status" value="1"/>
</dbReference>
<dbReference type="Proteomes" id="UP001197770">
    <property type="component" value="Unassembled WGS sequence"/>
</dbReference>
<evidence type="ECO:0000313" key="3">
    <source>
        <dbReference type="Proteomes" id="UP001197770"/>
    </source>
</evidence>
<comment type="caution">
    <text evidence="2">The sequence shown here is derived from an EMBL/GenBank/DDBJ whole genome shotgun (WGS) entry which is preliminary data.</text>
</comment>
<feature type="domain" description="3-keto-alpha-glucoside-1,2-lyase/3-keto-2-hydroxy-glucal hydratase" evidence="1">
    <location>
        <begin position="42"/>
        <end position="266"/>
    </location>
</feature>
<proteinExistence type="predicted"/>
<dbReference type="InterPro" id="IPR010496">
    <property type="entry name" value="AL/BT2_dom"/>
</dbReference>
<sequence>MKVVLFVFVLGLLGCTESNKNSVAVSTDQKTKESEGTVINPEYLFNGKNLDGWHFSARDSSFTAAPESIFAIENGVIHVYPDQENGSEQTFAGLITDSIYRDYVLTLEYKWGKKKFKPRDEFVRDAGVLYHVFGSDVIWPSGVECQIQEGDTGDIWAIGTQVTSTVSPVIRNYDVNGDTLTRGTIQRRFDRFHRSYDWENPSGWNILKIVVRGNNAYYYLNGKAVNAALNIMFYDESIGSWNPLSKGRILLQAEGAEIFYRNLKLKANDKTGN</sequence>
<reference evidence="2 3" key="1">
    <citation type="submission" date="2021-11" db="EMBL/GenBank/DDBJ databases">
        <title>Seasonal and diel survey of microbial diversity of the Tyrrhenian coast.</title>
        <authorList>
            <person name="Gattoni G."/>
            <person name="Corral P."/>
        </authorList>
    </citation>
    <scope>NUCLEOTIDE SEQUENCE [LARGE SCALE GENOMIC DNA]</scope>
    <source>
        <strain evidence="2 3">Mr9</strain>
    </source>
</reference>
<keyword evidence="3" id="KW-1185">Reference proteome</keyword>
<evidence type="ECO:0000259" key="1">
    <source>
        <dbReference type="Pfam" id="PF06439"/>
    </source>
</evidence>
<dbReference type="Gene3D" id="2.60.120.560">
    <property type="entry name" value="Exo-inulinase, domain 1"/>
    <property type="match status" value="1"/>
</dbReference>